<keyword evidence="9" id="KW-0614">Plasmid</keyword>
<feature type="active site" description="Charge relay system" evidence="5">
    <location>
        <position position="470"/>
    </location>
</feature>
<dbReference type="Proteomes" id="UP000324308">
    <property type="component" value="Plasmid unnamed1"/>
</dbReference>
<dbReference type="PANTHER" id="PTHR43806:SF65">
    <property type="entry name" value="SERINE PROTEASE APRX"/>
    <property type="match status" value="1"/>
</dbReference>
<sequence length="1130" mass="118928">MVEEREGNVKLKSISTMLSSVIGMSMVLAAGTPSAVAEVRADLDAATQTAASTSTWDPASRAPGRSPDGSADRWIQLVTGDRISVDAEGDVVSLRPAKGREGIPVRVETTGGHTYAVPEDARSLIVGGCLDRRLFDVTTLSEPAYAKDGLRLIVMYESARPVVRTALRSVPEAEVHRTLSSINADAITTPVSGSARLWSEITDGPARASDRTVAAGIASVWLDAVVQADLDRSVPQIGGPDAWAAGFDGTGSRIAVLDSGVDATHPDLADQVVAERNFSDAPDTRDLYGHGTHVASIAAGTGAKSDGKYKGVAPGARILSAKVLNDTGSGTMSQVIAGMEWAVSEKADVANLSLGHYNGQETDPMEAAVNTLSAESETLFVIAAGNTGDQGPGSVTTPGSADAALTVGAVDKQDHLAAFSSVGPRNGDGAIKPDLTAPGVDIGAASAKGSRLEGYGHQVAEGYVALSGTSMASPHVAGAAAVLAQQHPDWDGDDLKAALVGSTTAGQYSAFQQGSGRVDLHKAIKQSLFAREASLSFGVAQWPHTDDQPLAKNLTYRNTGDAPVTLTLTVDATGPDGEPAPRGMFTVDDQVTVPAHGQETVKVTADTRTGDVTGAFTGRITATGGGQTVGTAVAVERESEHYTVRLRTLDRTGKPAASWAATLAGLTGPDRGLSTDLSGARDSVRLPKGRYFLNSLIRSEPQGAATRGVDWLNQPSLEVTEDITVTVDARTAEPIDVTVPDRSAYQTWGHYGVANDLPDGTMAGFSYMTASFADFRTAHLGPKGYPGDKLSQQLSLSFSTGATGEDEYHLVYLPEGDRYLTGFTHHTRPREYAEVEQSLGAAARNKSGFVTPTPVQGGSGYGAEHPLPYHGTLHLLSADTSWWMTFKQIDANGGYETAYGAPARTFRPGHSYKQEFNVGVFGPDLPNGGAGLFRADEALDGDLPLFSDRRGNSSDNQSPVESSRTSVYRNGELVRTSIYPMDLFYIADNERADYRITVTVDRGAVADVSTSLTTSWTFASEYAPGRTEIPTSVVRFTPALSLENTSKAGVKVRVPVTVKGSAAGRNGTLGSLTVWVSYDRGNHWRELRVHNGSVQVANPKARGSVSFKAKAVDRQGNTVDETIIDAYLTK</sequence>
<evidence type="ECO:0000256" key="6">
    <source>
        <dbReference type="RuleBase" id="RU003355"/>
    </source>
</evidence>
<evidence type="ECO:0000256" key="7">
    <source>
        <dbReference type="SAM" id="MobiDB-lite"/>
    </source>
</evidence>
<dbReference type="InterPro" id="IPR022398">
    <property type="entry name" value="Peptidase_S8_His-AS"/>
</dbReference>
<evidence type="ECO:0000256" key="4">
    <source>
        <dbReference type="ARBA" id="ARBA00022825"/>
    </source>
</evidence>
<reference evidence="9 10" key="1">
    <citation type="submission" date="2019-09" db="EMBL/GenBank/DDBJ databases">
        <title>Draft genome sequence of the Ebosin-producing strain Streptomyces sp. 139.</title>
        <authorList>
            <person name="Ai L."/>
            <person name="Geng M."/>
            <person name="Ma M."/>
            <person name="Bai L."/>
        </authorList>
    </citation>
    <scope>NUCLEOTIDE SEQUENCE [LARGE SCALE GENOMIC DNA]</scope>
    <source>
        <strain evidence="9 10">139</strain>
        <plasmid evidence="9 10">unnamed1</plasmid>
    </source>
</reference>
<dbReference type="Gene3D" id="3.40.50.200">
    <property type="entry name" value="Peptidase S8/S53 domain"/>
    <property type="match status" value="1"/>
</dbReference>
<evidence type="ECO:0000256" key="5">
    <source>
        <dbReference type="PROSITE-ProRule" id="PRU01240"/>
    </source>
</evidence>
<feature type="region of interest" description="Disordered" evidence="7">
    <location>
        <begin position="944"/>
        <end position="965"/>
    </location>
</feature>
<dbReference type="InterPro" id="IPR000209">
    <property type="entry name" value="Peptidase_S8/S53_dom"/>
</dbReference>
<feature type="active site" description="Charge relay system" evidence="5">
    <location>
        <position position="290"/>
    </location>
</feature>
<feature type="region of interest" description="Disordered" evidence="7">
    <location>
        <begin position="49"/>
        <end position="71"/>
    </location>
</feature>
<dbReference type="PROSITE" id="PS00137">
    <property type="entry name" value="SUBTILASE_HIS"/>
    <property type="match status" value="1"/>
</dbReference>
<dbReference type="SUPFAM" id="SSF52743">
    <property type="entry name" value="Subtilisin-like"/>
    <property type="match status" value="1"/>
</dbReference>
<dbReference type="Pfam" id="PF00082">
    <property type="entry name" value="Peptidase_S8"/>
    <property type="match status" value="1"/>
</dbReference>
<dbReference type="InterPro" id="IPR017297">
    <property type="entry name" value="Peptidase_S8A_DPH-A"/>
</dbReference>
<dbReference type="PANTHER" id="PTHR43806">
    <property type="entry name" value="PEPTIDASE S8"/>
    <property type="match status" value="1"/>
</dbReference>
<evidence type="ECO:0000256" key="1">
    <source>
        <dbReference type="ARBA" id="ARBA00011073"/>
    </source>
</evidence>
<dbReference type="EMBL" id="CP043960">
    <property type="protein sequence ID" value="QER90358.1"/>
    <property type="molecule type" value="Genomic_DNA"/>
</dbReference>
<geneLocation type="plasmid" evidence="9 10">
    <name>unnamed1</name>
</geneLocation>
<feature type="compositionally biased region" description="Polar residues" evidence="7">
    <location>
        <begin position="953"/>
        <end position="965"/>
    </location>
</feature>
<dbReference type="InterPro" id="IPR023827">
    <property type="entry name" value="Peptidase_S8_Asp-AS"/>
</dbReference>
<feature type="domain" description="Peptidase S8/S53" evidence="8">
    <location>
        <begin position="249"/>
        <end position="516"/>
    </location>
</feature>
<name>A0ABX6A157_STRTE</name>
<organism evidence="9 10">
    <name type="scientific">Streptomyces tendae</name>
    <dbReference type="NCBI Taxonomy" id="1932"/>
    <lineage>
        <taxon>Bacteria</taxon>
        <taxon>Bacillati</taxon>
        <taxon>Actinomycetota</taxon>
        <taxon>Actinomycetes</taxon>
        <taxon>Kitasatosporales</taxon>
        <taxon>Streptomycetaceae</taxon>
        <taxon>Streptomyces</taxon>
    </lineage>
</organism>
<evidence type="ECO:0000313" key="9">
    <source>
        <dbReference type="EMBL" id="QER90358.1"/>
    </source>
</evidence>
<keyword evidence="10" id="KW-1185">Reference proteome</keyword>
<dbReference type="RefSeq" id="WP_150157634.1">
    <property type="nucleotide sequence ID" value="NZ_CP043960.1"/>
</dbReference>
<dbReference type="PRINTS" id="PR00723">
    <property type="entry name" value="SUBTILISIN"/>
</dbReference>
<keyword evidence="2 5" id="KW-0645">Protease</keyword>
<dbReference type="PROSITE" id="PS00138">
    <property type="entry name" value="SUBTILASE_SER"/>
    <property type="match status" value="1"/>
</dbReference>
<proteinExistence type="inferred from homology"/>
<dbReference type="PROSITE" id="PS51892">
    <property type="entry name" value="SUBTILASE"/>
    <property type="match status" value="1"/>
</dbReference>
<dbReference type="PIRSF" id="PIRSF037854">
    <property type="entry name" value="Dihydropyridine_esterase"/>
    <property type="match status" value="1"/>
</dbReference>
<accession>A0ABX6A157</accession>
<evidence type="ECO:0000256" key="2">
    <source>
        <dbReference type="ARBA" id="ARBA00022670"/>
    </source>
</evidence>
<feature type="active site" description="Charge relay system" evidence="5">
    <location>
        <position position="258"/>
    </location>
</feature>
<comment type="similarity">
    <text evidence="1 5 6">Belongs to the peptidase S8 family.</text>
</comment>
<protein>
    <submittedName>
        <fullName evidence="9">S8 family serine peptidase</fullName>
    </submittedName>
</protein>
<dbReference type="InterPro" id="IPR050131">
    <property type="entry name" value="Peptidase_S8_subtilisin-like"/>
</dbReference>
<dbReference type="InterPro" id="IPR015500">
    <property type="entry name" value="Peptidase_S8_subtilisin-rel"/>
</dbReference>
<dbReference type="InterPro" id="IPR023828">
    <property type="entry name" value="Peptidase_S8_Ser-AS"/>
</dbReference>
<evidence type="ECO:0000256" key="3">
    <source>
        <dbReference type="ARBA" id="ARBA00022801"/>
    </source>
</evidence>
<keyword evidence="4 5" id="KW-0720">Serine protease</keyword>
<gene>
    <name evidence="9" type="ORF">F3L20_32135</name>
</gene>
<dbReference type="PROSITE" id="PS00136">
    <property type="entry name" value="SUBTILASE_ASP"/>
    <property type="match status" value="1"/>
</dbReference>
<evidence type="ECO:0000313" key="10">
    <source>
        <dbReference type="Proteomes" id="UP000324308"/>
    </source>
</evidence>
<dbReference type="InterPro" id="IPR036852">
    <property type="entry name" value="Peptidase_S8/S53_dom_sf"/>
</dbReference>
<evidence type="ECO:0000259" key="8">
    <source>
        <dbReference type="Pfam" id="PF00082"/>
    </source>
</evidence>
<keyword evidence="3 5" id="KW-0378">Hydrolase</keyword>